<dbReference type="Gene3D" id="3.40.190.80">
    <property type="match status" value="1"/>
</dbReference>
<evidence type="ECO:0000256" key="13">
    <source>
        <dbReference type="ARBA" id="ARBA00044479"/>
    </source>
</evidence>
<dbReference type="EC" id="3.1.3.57" evidence="15"/>
<dbReference type="Proteomes" id="UP000492821">
    <property type="component" value="Unassembled WGS sequence"/>
</dbReference>
<keyword evidence="5 18" id="KW-0479">Metal-binding</keyword>
<dbReference type="InterPro" id="IPR050725">
    <property type="entry name" value="CysQ/Inositol_MonoPase"/>
</dbReference>
<accession>A0A7E5A0Z0</accession>
<evidence type="ECO:0000256" key="14">
    <source>
        <dbReference type="ARBA" id="ARBA00044484"/>
    </source>
</evidence>
<evidence type="ECO:0000256" key="10">
    <source>
        <dbReference type="ARBA" id="ARBA00044465"/>
    </source>
</evidence>
<dbReference type="InterPro" id="IPR020550">
    <property type="entry name" value="Inositol_monophosphatase_CS"/>
</dbReference>
<comment type="catalytic activity">
    <reaction evidence="11">
        <text>adenosine 2',5'-bisphosphate + H2O = AMP + phosphate</text>
        <dbReference type="Rhea" id="RHEA:77643"/>
        <dbReference type="ChEBI" id="CHEBI:15377"/>
        <dbReference type="ChEBI" id="CHEBI:43474"/>
        <dbReference type="ChEBI" id="CHEBI:194156"/>
        <dbReference type="ChEBI" id="CHEBI:456215"/>
        <dbReference type="EC" id="3.1.3.7"/>
    </reaction>
    <physiologicalReaction direction="left-to-right" evidence="11">
        <dbReference type="Rhea" id="RHEA:77644"/>
    </physiologicalReaction>
</comment>
<dbReference type="FunFam" id="3.40.190.80:FF:000006">
    <property type="entry name" value="Bisphosphate nucleotidase 1"/>
    <property type="match status" value="1"/>
</dbReference>
<evidence type="ECO:0000256" key="6">
    <source>
        <dbReference type="ARBA" id="ARBA00022801"/>
    </source>
</evidence>
<dbReference type="PRINTS" id="PR00377">
    <property type="entry name" value="IMPHPHTASES"/>
</dbReference>
<comment type="cofactor">
    <cofactor evidence="1 18">
        <name>Mg(2+)</name>
        <dbReference type="ChEBI" id="CHEBI:18420"/>
    </cofactor>
</comment>
<dbReference type="PANTHER" id="PTHR43028">
    <property type="entry name" value="3'(2'),5'-BISPHOSPHATE NUCLEOTIDASE 1"/>
    <property type="match status" value="1"/>
</dbReference>
<evidence type="ECO:0000256" key="8">
    <source>
        <dbReference type="ARBA" id="ARBA00040342"/>
    </source>
</evidence>
<evidence type="ECO:0000256" key="16">
    <source>
        <dbReference type="ARBA" id="ARBA00044544"/>
    </source>
</evidence>
<comment type="catalytic activity">
    <reaction evidence="12">
        <text>1D-myo-inositol 1,4-bisphosphate + H2O = 1D-myo-inositol 4-phosphate + phosphate</text>
        <dbReference type="Rhea" id="RHEA:15553"/>
        <dbReference type="ChEBI" id="CHEBI:15377"/>
        <dbReference type="ChEBI" id="CHEBI:43474"/>
        <dbReference type="ChEBI" id="CHEBI:58282"/>
        <dbReference type="ChEBI" id="CHEBI:58469"/>
        <dbReference type="EC" id="3.1.3.57"/>
    </reaction>
    <physiologicalReaction direction="left-to-right" evidence="12">
        <dbReference type="Rhea" id="RHEA:15554"/>
    </physiologicalReaction>
</comment>
<evidence type="ECO:0000256" key="18">
    <source>
        <dbReference type="PIRSR" id="PIRSR600760-2"/>
    </source>
</evidence>
<dbReference type="GO" id="GO:0005737">
    <property type="term" value="C:cytoplasm"/>
    <property type="evidence" value="ECO:0007669"/>
    <property type="project" value="UniProtKB-ARBA"/>
</dbReference>
<dbReference type="SUPFAM" id="SSF56655">
    <property type="entry name" value="Carbohydrate phosphatase"/>
    <property type="match status" value="1"/>
</dbReference>
<name>A0A7E5A0Z0_PANRE</name>
<evidence type="ECO:0000313" key="19">
    <source>
        <dbReference type="Proteomes" id="UP000492821"/>
    </source>
</evidence>
<dbReference type="WBParaSite" id="Pan_g8114.t1">
    <property type="protein sequence ID" value="Pan_g8114.t1"/>
    <property type="gene ID" value="Pan_g8114"/>
</dbReference>
<feature type="binding site" evidence="18">
    <location>
        <position position="130"/>
    </location>
    <ligand>
        <name>Mg(2+)</name>
        <dbReference type="ChEBI" id="CHEBI:18420"/>
        <label>1</label>
        <note>catalytic</note>
    </ligand>
</feature>
<dbReference type="PANTHER" id="PTHR43028:SF5">
    <property type="entry name" value="3'(2'),5'-BISPHOSPHATE NUCLEOTIDASE 1"/>
    <property type="match status" value="1"/>
</dbReference>
<proteinExistence type="inferred from homology"/>
<keyword evidence="4" id="KW-0452">Lithium</keyword>
<dbReference type="FunFam" id="3.30.540.10:FF:000012">
    <property type="entry name" value="Blast:Putative inositol monophosphatase 3"/>
    <property type="match status" value="1"/>
</dbReference>
<keyword evidence="6" id="KW-0378">Hydrolase</keyword>
<comment type="catalytic activity">
    <reaction evidence="10">
        <text>1D-myo-inositol 1,3,4-trisphosphate + H2O = 1D-myo-inositol 3,4-bisphosphate + phosphate</text>
        <dbReference type="Rhea" id="RHEA:70319"/>
        <dbReference type="ChEBI" id="CHEBI:15377"/>
        <dbReference type="ChEBI" id="CHEBI:43474"/>
        <dbReference type="ChEBI" id="CHEBI:58414"/>
        <dbReference type="ChEBI" id="CHEBI:83241"/>
    </reaction>
    <physiologicalReaction direction="left-to-right" evidence="10">
        <dbReference type="Rhea" id="RHEA:70320"/>
    </physiologicalReaction>
</comment>
<evidence type="ECO:0000256" key="17">
    <source>
        <dbReference type="ARBA" id="ARBA00044554"/>
    </source>
</evidence>
<comment type="similarity">
    <text evidence="2">Belongs to the inositol monophosphatase superfamily.</text>
</comment>
<dbReference type="InterPro" id="IPR000760">
    <property type="entry name" value="Inositol_monophosphatase-like"/>
</dbReference>
<sequence>MSLTADEMWARSSFLTRLVASSATISEAAGDIIKAVMTDGDLKVINKSAVGQPIDVQTEADRAAQYIIEKSLQLKFDNKLTIIGEEEVTSEVERRESGFSTDVLALEDRLPAEFKAIKPEDVVVWVDPLDGTSEFAAKSRGREPKLNQVTVLIGIAYKNRAIAGVVHQPYYNGTESRTVVGIVNTGVIGLNVISQFDEKVVVTTASHSTDAVKKAIEALEKANLADRIEKVSGAGFKVLKCLEGATAYVFASHGCKKWDTCAPEALLVAAGGTLTDISGRPITYAANVQHPNTGGVLATAPTVNHDSYVNAIPDDVKAFLPETPVVTSKQ</sequence>
<reference evidence="19" key="1">
    <citation type="journal article" date="2013" name="Genetics">
        <title>The draft genome and transcriptome of Panagrellus redivivus are shaped by the harsh demands of a free-living lifestyle.</title>
        <authorList>
            <person name="Srinivasan J."/>
            <person name="Dillman A.R."/>
            <person name="Macchietto M.G."/>
            <person name="Heikkinen L."/>
            <person name="Lakso M."/>
            <person name="Fracchia K.M."/>
            <person name="Antoshechkin I."/>
            <person name="Mortazavi A."/>
            <person name="Wong G."/>
            <person name="Sternberg P.W."/>
        </authorList>
    </citation>
    <scope>NUCLEOTIDE SEQUENCE [LARGE SCALE GENOMIC DNA]</scope>
    <source>
        <strain evidence="19">MT8872</strain>
    </source>
</reference>
<evidence type="ECO:0000256" key="11">
    <source>
        <dbReference type="ARBA" id="ARBA00044466"/>
    </source>
</evidence>
<reference evidence="20" key="2">
    <citation type="submission" date="2020-10" db="UniProtKB">
        <authorList>
            <consortium name="WormBaseParasite"/>
        </authorList>
    </citation>
    <scope>IDENTIFICATION</scope>
</reference>
<dbReference type="AlphaFoldDB" id="A0A7E5A0Z0"/>
<feature type="binding site" evidence="18">
    <location>
        <position position="127"/>
    </location>
    <ligand>
        <name>Mg(2+)</name>
        <dbReference type="ChEBI" id="CHEBI:18420"/>
        <label>1</label>
        <note>catalytic</note>
    </ligand>
</feature>
<keyword evidence="7 18" id="KW-0460">Magnesium</keyword>
<comment type="catalytic activity">
    <reaction evidence="13">
        <text>adenosine 3',5'-bisphosphate + H2O = AMP + phosphate</text>
        <dbReference type="Rhea" id="RHEA:10040"/>
        <dbReference type="ChEBI" id="CHEBI:15377"/>
        <dbReference type="ChEBI" id="CHEBI:43474"/>
        <dbReference type="ChEBI" id="CHEBI:58343"/>
        <dbReference type="ChEBI" id="CHEBI:456215"/>
        <dbReference type="EC" id="3.1.3.7"/>
    </reaction>
    <physiologicalReaction direction="left-to-right" evidence="13">
        <dbReference type="Rhea" id="RHEA:10041"/>
    </physiologicalReaction>
</comment>
<comment type="catalytic activity">
    <reaction evidence="14">
        <text>3'-phosphoadenylyl sulfate + H2O = adenosine 5'-phosphosulfate + phosphate</text>
        <dbReference type="Rhea" id="RHEA:77639"/>
        <dbReference type="ChEBI" id="CHEBI:15377"/>
        <dbReference type="ChEBI" id="CHEBI:43474"/>
        <dbReference type="ChEBI" id="CHEBI:58243"/>
        <dbReference type="ChEBI" id="CHEBI:58339"/>
        <dbReference type="EC" id="3.1.3.7"/>
    </reaction>
    <physiologicalReaction direction="left-to-right" evidence="14">
        <dbReference type="Rhea" id="RHEA:77640"/>
    </physiologicalReaction>
</comment>
<evidence type="ECO:0000256" key="5">
    <source>
        <dbReference type="ARBA" id="ARBA00022723"/>
    </source>
</evidence>
<dbReference type="GO" id="GO:0046872">
    <property type="term" value="F:metal ion binding"/>
    <property type="evidence" value="ECO:0007669"/>
    <property type="project" value="UniProtKB-KW"/>
</dbReference>
<dbReference type="GO" id="GO:0004441">
    <property type="term" value="F:inositol-1,4-bisphosphate 1-phosphatase activity"/>
    <property type="evidence" value="ECO:0007669"/>
    <property type="project" value="UniProtKB-EC"/>
</dbReference>
<dbReference type="GO" id="GO:0008441">
    <property type="term" value="F:3'(2'),5'-bisphosphate nucleotidase activity"/>
    <property type="evidence" value="ECO:0007669"/>
    <property type="project" value="UniProtKB-EC"/>
</dbReference>
<evidence type="ECO:0000313" key="20">
    <source>
        <dbReference type="WBParaSite" id="Pan_g8114.t1"/>
    </source>
</evidence>
<evidence type="ECO:0000256" key="12">
    <source>
        <dbReference type="ARBA" id="ARBA00044478"/>
    </source>
</evidence>
<feature type="binding site" evidence="18">
    <location>
        <position position="85"/>
    </location>
    <ligand>
        <name>Mg(2+)</name>
        <dbReference type="ChEBI" id="CHEBI:18420"/>
        <label>1</label>
        <note>catalytic</note>
    </ligand>
</feature>
<dbReference type="Pfam" id="PF00459">
    <property type="entry name" value="Inositol_P"/>
    <property type="match status" value="1"/>
</dbReference>
<dbReference type="PROSITE" id="PS00630">
    <property type="entry name" value="IMP_2"/>
    <property type="match status" value="1"/>
</dbReference>
<dbReference type="EC" id="3.1.3.7" evidence="3"/>
<protein>
    <recommendedName>
        <fullName evidence="8">3'(2'),5'-bisphosphate nucleotidase 1</fullName>
        <ecNumber evidence="15">3.1.3.57</ecNumber>
        <ecNumber evidence="3">3.1.3.7</ecNumber>
    </recommendedName>
    <alternativeName>
        <fullName evidence="16">3'-phosphoadenosine 5'-phosphate phosphatase</fullName>
    </alternativeName>
    <alternativeName>
        <fullName evidence="9">Bisphosphate 3'-nucleotidase 1</fullName>
    </alternativeName>
    <alternativeName>
        <fullName evidence="17">Inositol-polyphosphate 1-phosphatase</fullName>
    </alternativeName>
</protein>
<keyword evidence="19" id="KW-1185">Reference proteome</keyword>
<evidence type="ECO:0000256" key="4">
    <source>
        <dbReference type="ARBA" id="ARBA00022671"/>
    </source>
</evidence>
<feature type="binding site" evidence="18">
    <location>
        <position position="129"/>
    </location>
    <ligand>
        <name>Mg(2+)</name>
        <dbReference type="ChEBI" id="CHEBI:18420"/>
        <label>1</label>
        <note>catalytic</note>
    </ligand>
</feature>
<evidence type="ECO:0000256" key="15">
    <source>
        <dbReference type="ARBA" id="ARBA00044519"/>
    </source>
</evidence>
<feature type="binding site" evidence="18">
    <location>
        <position position="259"/>
    </location>
    <ligand>
        <name>Mg(2+)</name>
        <dbReference type="ChEBI" id="CHEBI:18420"/>
        <label>1</label>
        <note>catalytic</note>
    </ligand>
</feature>
<dbReference type="GO" id="GO:0046854">
    <property type="term" value="P:phosphatidylinositol phosphate biosynthetic process"/>
    <property type="evidence" value="ECO:0007669"/>
    <property type="project" value="InterPro"/>
</dbReference>
<evidence type="ECO:0000256" key="1">
    <source>
        <dbReference type="ARBA" id="ARBA00001946"/>
    </source>
</evidence>
<dbReference type="Gene3D" id="3.30.540.10">
    <property type="entry name" value="Fructose-1,6-Bisphosphatase, subunit A, domain 1"/>
    <property type="match status" value="1"/>
</dbReference>
<evidence type="ECO:0000256" key="7">
    <source>
        <dbReference type="ARBA" id="ARBA00022842"/>
    </source>
</evidence>
<evidence type="ECO:0000256" key="2">
    <source>
        <dbReference type="ARBA" id="ARBA00009759"/>
    </source>
</evidence>
<evidence type="ECO:0000256" key="9">
    <source>
        <dbReference type="ARBA" id="ARBA00041815"/>
    </source>
</evidence>
<evidence type="ECO:0000256" key="3">
    <source>
        <dbReference type="ARBA" id="ARBA00012633"/>
    </source>
</evidence>
<organism evidence="19 20">
    <name type="scientific">Panagrellus redivivus</name>
    <name type="common">Microworm</name>
    <dbReference type="NCBI Taxonomy" id="6233"/>
    <lineage>
        <taxon>Eukaryota</taxon>
        <taxon>Metazoa</taxon>
        <taxon>Ecdysozoa</taxon>
        <taxon>Nematoda</taxon>
        <taxon>Chromadorea</taxon>
        <taxon>Rhabditida</taxon>
        <taxon>Tylenchina</taxon>
        <taxon>Panagrolaimomorpha</taxon>
        <taxon>Panagrolaimoidea</taxon>
        <taxon>Panagrolaimidae</taxon>
        <taxon>Panagrellus</taxon>
    </lineage>
</organism>